<dbReference type="SUPFAM" id="SSF81338">
    <property type="entry name" value="Aquaporin-like"/>
    <property type="match status" value="1"/>
</dbReference>
<feature type="transmembrane region" description="Helical" evidence="8">
    <location>
        <begin position="167"/>
        <end position="187"/>
    </location>
</feature>
<keyword evidence="4 7" id="KW-0812">Transmembrane</keyword>
<feature type="transmembrane region" description="Helical" evidence="8">
    <location>
        <begin position="43"/>
        <end position="61"/>
    </location>
</feature>
<keyword evidence="6 8" id="KW-0472">Membrane</keyword>
<keyword evidence="3 7" id="KW-0813">Transport</keyword>
<evidence type="ECO:0000313" key="9">
    <source>
        <dbReference type="EMBL" id="KRK22472.1"/>
    </source>
</evidence>
<evidence type="ECO:0000256" key="8">
    <source>
        <dbReference type="SAM" id="Phobius"/>
    </source>
</evidence>
<evidence type="ECO:0008006" key="11">
    <source>
        <dbReference type="Google" id="ProtNLM"/>
    </source>
</evidence>
<comment type="caution">
    <text evidence="9">The sequence shown here is derived from an EMBL/GenBank/DDBJ whole genome shotgun (WGS) entry which is preliminary data.</text>
</comment>
<dbReference type="GO" id="GO:0005886">
    <property type="term" value="C:plasma membrane"/>
    <property type="evidence" value="ECO:0007669"/>
    <property type="project" value="TreeGrafter"/>
</dbReference>
<dbReference type="AlphaFoldDB" id="A0A0R1FL57"/>
<protein>
    <recommendedName>
        <fullName evidence="11">Glycerol uptake facilitator protein</fullName>
    </recommendedName>
</protein>
<dbReference type="Gene3D" id="1.20.1080.10">
    <property type="entry name" value="Glycerol uptake facilitator protein"/>
    <property type="match status" value="1"/>
</dbReference>
<dbReference type="PANTHER" id="PTHR43829">
    <property type="entry name" value="AQUAPORIN OR AQUAGLYCEROPORIN RELATED"/>
    <property type="match status" value="1"/>
</dbReference>
<keyword evidence="5 8" id="KW-1133">Transmembrane helix</keyword>
<organism evidence="9 10">
    <name type="scientific">Apilactobacillus kunkeei DSM 12361 = ATCC 700308</name>
    <dbReference type="NCBI Taxonomy" id="1423768"/>
    <lineage>
        <taxon>Bacteria</taxon>
        <taxon>Bacillati</taxon>
        <taxon>Bacillota</taxon>
        <taxon>Bacilli</taxon>
        <taxon>Lactobacillales</taxon>
        <taxon>Lactobacillaceae</taxon>
        <taxon>Apilactobacillus</taxon>
    </lineage>
</organism>
<dbReference type="InterPro" id="IPR050363">
    <property type="entry name" value="MIP/Aquaporin"/>
</dbReference>
<comment type="similarity">
    <text evidence="2 7">Belongs to the MIP/aquaporin (TC 1.A.8) family.</text>
</comment>
<name>A0A0R1FL57_9LACO</name>
<evidence type="ECO:0000256" key="1">
    <source>
        <dbReference type="ARBA" id="ARBA00004141"/>
    </source>
</evidence>
<evidence type="ECO:0000313" key="10">
    <source>
        <dbReference type="Proteomes" id="UP000051794"/>
    </source>
</evidence>
<evidence type="ECO:0000256" key="7">
    <source>
        <dbReference type="RuleBase" id="RU000477"/>
    </source>
</evidence>
<dbReference type="PATRIC" id="fig|1423768.4.peg.880"/>
<proteinExistence type="inferred from homology"/>
<comment type="subcellular location">
    <subcellularLocation>
        <location evidence="1">Membrane</location>
        <topology evidence="1">Multi-pass membrane protein</topology>
    </subcellularLocation>
</comment>
<accession>A0A0R1FL57</accession>
<dbReference type="PRINTS" id="PR00783">
    <property type="entry name" value="MINTRINSICP"/>
</dbReference>
<dbReference type="PANTHER" id="PTHR43829:SF9">
    <property type="entry name" value="AQUAPORIN-9"/>
    <property type="match status" value="1"/>
</dbReference>
<sequence>MEMRLLLGEFIGTYIMLSLGLVTSVIINYFLFPKGQNRFITGFYWGISILIPSLLTTFFFGTAEYNPVVSLTLAVNHQIHWWLMIGEVITQILGAWLASLTVKAVWSKWLASLPLNLNFYATVPRDVNNWKRNFKWEIIGTFLIIVNTEMQNDINAQWWIKTLFSSLLMMIIISIVAPITGAAFNPTRDLVPRFFFSRTYDKRLSQWRYAVVPFLGPIIGAILGIIFSVIFSHFVYKS</sequence>
<evidence type="ECO:0000256" key="4">
    <source>
        <dbReference type="ARBA" id="ARBA00022692"/>
    </source>
</evidence>
<evidence type="ECO:0000256" key="3">
    <source>
        <dbReference type="ARBA" id="ARBA00022448"/>
    </source>
</evidence>
<gene>
    <name evidence="9" type="ORF">FD43_GL000872</name>
</gene>
<evidence type="ECO:0000256" key="6">
    <source>
        <dbReference type="ARBA" id="ARBA00023136"/>
    </source>
</evidence>
<feature type="transmembrane region" description="Helical" evidence="8">
    <location>
        <begin position="12"/>
        <end position="31"/>
    </location>
</feature>
<dbReference type="InterPro" id="IPR000425">
    <property type="entry name" value="MIP"/>
</dbReference>
<feature type="transmembrane region" description="Helical" evidence="8">
    <location>
        <begin position="207"/>
        <end position="236"/>
    </location>
</feature>
<dbReference type="GO" id="GO:0015254">
    <property type="term" value="F:glycerol channel activity"/>
    <property type="evidence" value="ECO:0007669"/>
    <property type="project" value="TreeGrafter"/>
</dbReference>
<reference evidence="9 10" key="1">
    <citation type="journal article" date="2015" name="Genome Announc.">
        <title>Expanding the biotechnology potential of lactobacilli through comparative genomics of 213 strains and associated genera.</title>
        <authorList>
            <person name="Sun Z."/>
            <person name="Harris H.M."/>
            <person name="McCann A."/>
            <person name="Guo C."/>
            <person name="Argimon S."/>
            <person name="Zhang W."/>
            <person name="Yang X."/>
            <person name="Jeffery I.B."/>
            <person name="Cooney J.C."/>
            <person name="Kagawa T.F."/>
            <person name="Liu W."/>
            <person name="Song Y."/>
            <person name="Salvetti E."/>
            <person name="Wrobel A."/>
            <person name="Rasinkangas P."/>
            <person name="Parkhill J."/>
            <person name="Rea M.C."/>
            <person name="O'Sullivan O."/>
            <person name="Ritari J."/>
            <person name="Douillard F.P."/>
            <person name="Paul Ross R."/>
            <person name="Yang R."/>
            <person name="Briner A.E."/>
            <person name="Felis G.E."/>
            <person name="de Vos W.M."/>
            <person name="Barrangou R."/>
            <person name="Klaenhammer T.R."/>
            <person name="Caufield P.W."/>
            <person name="Cui Y."/>
            <person name="Zhang H."/>
            <person name="O'Toole P.W."/>
        </authorList>
    </citation>
    <scope>NUCLEOTIDE SEQUENCE [LARGE SCALE GENOMIC DNA]</scope>
    <source>
        <strain evidence="9 10">DSM 12361</strain>
    </source>
</reference>
<dbReference type="EMBL" id="AZCK01000016">
    <property type="protein sequence ID" value="KRK22472.1"/>
    <property type="molecule type" value="Genomic_DNA"/>
</dbReference>
<evidence type="ECO:0000256" key="2">
    <source>
        <dbReference type="ARBA" id="ARBA00006175"/>
    </source>
</evidence>
<dbReference type="InterPro" id="IPR023271">
    <property type="entry name" value="Aquaporin-like"/>
</dbReference>
<dbReference type="Proteomes" id="UP000051794">
    <property type="component" value="Unassembled WGS sequence"/>
</dbReference>
<feature type="transmembrane region" description="Helical" evidence="8">
    <location>
        <begin position="81"/>
        <end position="102"/>
    </location>
</feature>
<evidence type="ECO:0000256" key="5">
    <source>
        <dbReference type="ARBA" id="ARBA00022989"/>
    </source>
</evidence>
<dbReference type="Pfam" id="PF00230">
    <property type="entry name" value="MIP"/>
    <property type="match status" value="1"/>
</dbReference>